<keyword evidence="3" id="KW-1185">Reference proteome</keyword>
<organism evidence="2 3">
    <name type="scientific">Larkinella rosea</name>
    <dbReference type="NCBI Taxonomy" id="2025312"/>
    <lineage>
        <taxon>Bacteria</taxon>
        <taxon>Pseudomonadati</taxon>
        <taxon>Bacteroidota</taxon>
        <taxon>Cytophagia</taxon>
        <taxon>Cytophagales</taxon>
        <taxon>Spirosomataceae</taxon>
        <taxon>Larkinella</taxon>
    </lineage>
</organism>
<feature type="signal peptide" evidence="1">
    <location>
        <begin position="1"/>
        <end position="21"/>
    </location>
</feature>
<dbReference type="OrthoDB" id="655382at2"/>
<protein>
    <submittedName>
        <fullName evidence="2">Uncharacterized protein</fullName>
    </submittedName>
</protein>
<evidence type="ECO:0000313" key="3">
    <source>
        <dbReference type="Proteomes" id="UP000271925"/>
    </source>
</evidence>
<proteinExistence type="predicted"/>
<dbReference type="EMBL" id="RQJO01000008">
    <property type="protein sequence ID" value="RRB03787.1"/>
    <property type="molecule type" value="Genomic_DNA"/>
</dbReference>
<sequence length="245" mass="28222">MNRIIVLVILIAMSAVCPVFGQNASADSSFREQAVRYAHTRYVYSTADQARLYNGAEYVGHLPSIKGYPYVDSLWRVGTVTYDGVTYENIRLLYDLVDDVVVVPHIDSVYRIQLQGIKISRFSIPNHTFVRIVRDTAHNVGLRTGFYDQLYDGRSKVLARRIKTINTELVQNAVKEEYLSVTYYYIGKNGLFYPVKSKRSVLNLFADQKKVLRKYLRENRIKFAKDREAAIVKLAQQYDEATRSL</sequence>
<feature type="chain" id="PRO_5018214604" evidence="1">
    <location>
        <begin position="22"/>
        <end position="245"/>
    </location>
</feature>
<dbReference type="RefSeq" id="WP_124873859.1">
    <property type="nucleotide sequence ID" value="NZ_RQJO01000008.1"/>
</dbReference>
<name>A0A3P1BRQ9_9BACT</name>
<dbReference type="Proteomes" id="UP000271925">
    <property type="component" value="Unassembled WGS sequence"/>
</dbReference>
<evidence type="ECO:0000256" key="1">
    <source>
        <dbReference type="SAM" id="SignalP"/>
    </source>
</evidence>
<dbReference type="AlphaFoldDB" id="A0A3P1BRQ9"/>
<reference evidence="2 3" key="1">
    <citation type="submission" date="2018-11" db="EMBL/GenBank/DDBJ databases">
        <authorList>
            <person name="Zhou Z."/>
            <person name="Wang G."/>
        </authorList>
    </citation>
    <scope>NUCLEOTIDE SEQUENCE [LARGE SCALE GENOMIC DNA]</scope>
    <source>
        <strain evidence="2 3">KCTC52004</strain>
    </source>
</reference>
<gene>
    <name evidence="2" type="ORF">EHT25_09615</name>
</gene>
<keyword evidence="1" id="KW-0732">Signal</keyword>
<evidence type="ECO:0000313" key="2">
    <source>
        <dbReference type="EMBL" id="RRB03787.1"/>
    </source>
</evidence>
<accession>A0A3P1BRQ9</accession>
<comment type="caution">
    <text evidence="2">The sequence shown here is derived from an EMBL/GenBank/DDBJ whole genome shotgun (WGS) entry which is preliminary data.</text>
</comment>